<reference evidence="2" key="1">
    <citation type="submission" date="2022-05" db="EMBL/GenBank/DDBJ databases">
        <authorList>
            <person name="Jo J.-H."/>
            <person name="Im W.-T."/>
        </authorList>
    </citation>
    <scope>NUCLEOTIDE SEQUENCE</scope>
    <source>
        <strain evidence="2">SE220</strain>
    </source>
</reference>
<sequence>MKQLMKLAAAAALGAVASGTIVYAQAGTNNPPRARVALYRAAPGQQVALLRWLANQNRAAQAAGIAPGQLYAHTDGDSWDYLAIDPVTTPAQDDAVDAAAKKLGLPSGPAASIEFRKYIAVHTDTFAIGPVTPEQYLAMVGGQ</sequence>
<proteinExistence type="predicted"/>
<accession>A0ABT0S3M7</accession>
<name>A0ABT0S3M7_9SPHN</name>
<feature type="signal peptide" evidence="1">
    <location>
        <begin position="1"/>
        <end position="26"/>
    </location>
</feature>
<protein>
    <submittedName>
        <fullName evidence="2">Uncharacterized protein</fullName>
    </submittedName>
</protein>
<evidence type="ECO:0000313" key="3">
    <source>
        <dbReference type="Proteomes" id="UP001165342"/>
    </source>
</evidence>
<gene>
    <name evidence="2" type="ORF">LZ538_10050</name>
</gene>
<comment type="caution">
    <text evidence="2">The sequence shown here is derived from an EMBL/GenBank/DDBJ whole genome shotgun (WGS) entry which is preliminary data.</text>
</comment>
<feature type="chain" id="PRO_5046309885" evidence="1">
    <location>
        <begin position="27"/>
        <end position="143"/>
    </location>
</feature>
<organism evidence="2 3">
    <name type="scientific">Sphingomonas hankyongi</name>
    <dbReference type="NCBI Taxonomy" id="2908209"/>
    <lineage>
        <taxon>Bacteria</taxon>
        <taxon>Pseudomonadati</taxon>
        <taxon>Pseudomonadota</taxon>
        <taxon>Alphaproteobacteria</taxon>
        <taxon>Sphingomonadales</taxon>
        <taxon>Sphingomonadaceae</taxon>
        <taxon>Sphingomonas</taxon>
    </lineage>
</organism>
<evidence type="ECO:0000256" key="1">
    <source>
        <dbReference type="SAM" id="SignalP"/>
    </source>
</evidence>
<evidence type="ECO:0000313" key="2">
    <source>
        <dbReference type="EMBL" id="MCL6730392.1"/>
    </source>
</evidence>
<dbReference type="RefSeq" id="WP_249831878.1">
    <property type="nucleotide sequence ID" value="NZ_JAMGBE010000003.1"/>
</dbReference>
<dbReference type="Proteomes" id="UP001165342">
    <property type="component" value="Unassembled WGS sequence"/>
</dbReference>
<dbReference type="EMBL" id="JAMGBE010000003">
    <property type="protein sequence ID" value="MCL6730392.1"/>
    <property type="molecule type" value="Genomic_DNA"/>
</dbReference>
<keyword evidence="3" id="KW-1185">Reference proteome</keyword>
<keyword evidence="1" id="KW-0732">Signal</keyword>